<dbReference type="EMBL" id="JAKOGI010000030">
    <property type="protein sequence ID" value="KAJ8448385.1"/>
    <property type="molecule type" value="Genomic_DNA"/>
</dbReference>
<dbReference type="AlphaFoldDB" id="A0A9Q1KRB0"/>
<evidence type="ECO:0000313" key="3">
    <source>
        <dbReference type="Proteomes" id="UP001153076"/>
    </source>
</evidence>
<keyword evidence="3" id="KW-1185">Reference proteome</keyword>
<proteinExistence type="predicted"/>
<protein>
    <recommendedName>
        <fullName evidence="4">Cystic fibrosis transmembrane conductance regulator</fullName>
    </recommendedName>
</protein>
<dbReference type="PANTHER" id="PTHR34196:SF2">
    <property type="entry name" value="OS02G0697700 PROTEIN"/>
    <property type="match status" value="1"/>
</dbReference>
<dbReference type="OrthoDB" id="1909326at2759"/>
<evidence type="ECO:0008006" key="4">
    <source>
        <dbReference type="Google" id="ProtNLM"/>
    </source>
</evidence>
<feature type="compositionally biased region" description="Low complexity" evidence="1">
    <location>
        <begin position="1"/>
        <end position="12"/>
    </location>
</feature>
<dbReference type="Proteomes" id="UP001153076">
    <property type="component" value="Unassembled WGS sequence"/>
</dbReference>
<accession>A0A9Q1KRB0</accession>
<reference evidence="2" key="1">
    <citation type="submission" date="2022-04" db="EMBL/GenBank/DDBJ databases">
        <title>Carnegiea gigantea Genome sequencing and assembly v2.</title>
        <authorList>
            <person name="Copetti D."/>
            <person name="Sanderson M.J."/>
            <person name="Burquez A."/>
            <person name="Wojciechowski M.F."/>
        </authorList>
    </citation>
    <scope>NUCLEOTIDE SEQUENCE</scope>
    <source>
        <strain evidence="2">SGP5-SGP5p</strain>
        <tissue evidence="2">Aerial part</tissue>
    </source>
</reference>
<feature type="region of interest" description="Disordered" evidence="1">
    <location>
        <begin position="1"/>
        <end position="38"/>
    </location>
</feature>
<name>A0A9Q1KRB0_9CARY</name>
<evidence type="ECO:0000256" key="1">
    <source>
        <dbReference type="SAM" id="MobiDB-lite"/>
    </source>
</evidence>
<gene>
    <name evidence="2" type="ORF">Cgig2_022013</name>
</gene>
<organism evidence="2 3">
    <name type="scientific">Carnegiea gigantea</name>
    <dbReference type="NCBI Taxonomy" id="171969"/>
    <lineage>
        <taxon>Eukaryota</taxon>
        <taxon>Viridiplantae</taxon>
        <taxon>Streptophyta</taxon>
        <taxon>Embryophyta</taxon>
        <taxon>Tracheophyta</taxon>
        <taxon>Spermatophyta</taxon>
        <taxon>Magnoliopsida</taxon>
        <taxon>eudicotyledons</taxon>
        <taxon>Gunneridae</taxon>
        <taxon>Pentapetalae</taxon>
        <taxon>Caryophyllales</taxon>
        <taxon>Cactineae</taxon>
        <taxon>Cactaceae</taxon>
        <taxon>Cactoideae</taxon>
        <taxon>Echinocereeae</taxon>
        <taxon>Carnegiea</taxon>
    </lineage>
</organism>
<dbReference type="PANTHER" id="PTHR34196">
    <property type="entry name" value="OS02G0697700 PROTEIN"/>
    <property type="match status" value="1"/>
</dbReference>
<sequence>MVGIFSRFTTSRSGHRRTRSALEERQALPPNPDASNSTISALGATHGIEVDIEFKPVEHPIEPLDDNDKPVLCPLPEPNILNDGRIWKERVSAAHVRRRSDLPLVKEGEVGGSEELADIRLQPAQLNRMILPSLSAPERNILHLLEECNASRI</sequence>
<comment type="caution">
    <text evidence="2">The sequence shown here is derived from an EMBL/GenBank/DDBJ whole genome shotgun (WGS) entry which is preliminary data.</text>
</comment>
<evidence type="ECO:0000313" key="2">
    <source>
        <dbReference type="EMBL" id="KAJ8448385.1"/>
    </source>
</evidence>